<feature type="compositionally biased region" description="Low complexity" evidence="1">
    <location>
        <begin position="445"/>
        <end position="455"/>
    </location>
</feature>
<keyword evidence="3" id="KW-1185">Reference proteome</keyword>
<feature type="transmembrane region" description="Helical" evidence="2">
    <location>
        <begin position="263"/>
        <end position="285"/>
    </location>
</feature>
<dbReference type="GO" id="GO:0031410">
    <property type="term" value="C:cytoplasmic vesicle"/>
    <property type="evidence" value="ECO:0007669"/>
    <property type="project" value="TreeGrafter"/>
</dbReference>
<reference evidence="4" key="1">
    <citation type="submission" date="2025-08" db="UniProtKB">
        <authorList>
            <consortium name="RefSeq"/>
        </authorList>
    </citation>
    <scope>IDENTIFICATION</scope>
    <source>
        <tissue evidence="4">Sperm</tissue>
    </source>
</reference>
<dbReference type="RefSeq" id="XP_032810344.1">
    <property type="nucleotide sequence ID" value="XM_032954453.1"/>
</dbReference>
<keyword evidence="2" id="KW-1133">Transmembrane helix</keyword>
<feature type="compositionally biased region" description="Basic and acidic residues" evidence="1">
    <location>
        <begin position="536"/>
        <end position="548"/>
    </location>
</feature>
<evidence type="ECO:0000256" key="2">
    <source>
        <dbReference type="SAM" id="Phobius"/>
    </source>
</evidence>
<dbReference type="GO" id="GO:0005783">
    <property type="term" value="C:endoplasmic reticulum"/>
    <property type="evidence" value="ECO:0007669"/>
    <property type="project" value="TreeGrafter"/>
</dbReference>
<dbReference type="PANTHER" id="PTHR17597:SF0">
    <property type="entry name" value="MEMBRANE PROTEIN MLC1"/>
    <property type="match status" value="1"/>
</dbReference>
<feature type="compositionally biased region" description="Gly residues" evidence="1">
    <location>
        <begin position="371"/>
        <end position="380"/>
    </location>
</feature>
<sequence>MASCAQTVAATTNIAIGVALWLVSGASVYTGCLGPEDVGYLRCAGAVCIPAATVHLYIGSRKTCLVSCFHLLAVSTFTMSTLCLLWYGCMLVARPSMLSINTNLLLLLLLEMLVVVHLLLVVRARQRCCPGAVSRSYNLKSQGAAWDGHVFPVRAVRLCATLEVVGGVFALFGGVMALTLQPWSAHSASLQACLWTLIAGFPAAVAGHVASEHPSMPLVEVLLALSGLTSPVTAAAAGYLCVSLPRSIALFTEPDSSMKVIDILMVAIMVALLINSALTLVTTFVCVNYKTLALLPLLPTHSPCTPASDSTALNNYDHADPASRVAPPYAAPSDPPERGRAQPPPGSPQRRQRHLHRDCPGGRPPSPDRPQGGGRAGSSDGGPNSLPSDPLVRHGLSDSPGPARARPSPGQSRRVEHRRSPVQHRPPAAPATPDRGRALYVTVGSQSQPLSSLSHKPPPPRKASSSELVPATQGPQAKRGSPSQTPASGNGKASPPPKGFKPPVFSVLASPGGRGKHSLLVASAKPVALLPLPPPRDVHGDARAAPSKETRIKRLREKFVDNI</sequence>
<dbReference type="CTD" id="23209"/>
<accession>A0AAJ7T3U7</accession>
<feature type="transmembrane region" description="Helical" evidence="2">
    <location>
        <begin position="104"/>
        <end position="122"/>
    </location>
</feature>
<dbReference type="GO" id="GO:0005886">
    <property type="term" value="C:plasma membrane"/>
    <property type="evidence" value="ECO:0007669"/>
    <property type="project" value="TreeGrafter"/>
</dbReference>
<dbReference type="GO" id="GO:0047484">
    <property type="term" value="P:regulation of response to osmotic stress"/>
    <property type="evidence" value="ECO:0007669"/>
    <property type="project" value="TreeGrafter"/>
</dbReference>
<feature type="transmembrane region" description="Helical" evidence="2">
    <location>
        <begin position="70"/>
        <end position="92"/>
    </location>
</feature>
<dbReference type="InterPro" id="IPR033280">
    <property type="entry name" value="Membrane_MLC1"/>
</dbReference>
<name>A0AAJ7T3U7_PETMA</name>
<dbReference type="PANTHER" id="PTHR17597">
    <property type="entry name" value="MEMBRANE PROTEIN MLC1"/>
    <property type="match status" value="1"/>
</dbReference>
<organism evidence="3 4">
    <name type="scientific">Petromyzon marinus</name>
    <name type="common">Sea lamprey</name>
    <dbReference type="NCBI Taxonomy" id="7757"/>
    <lineage>
        <taxon>Eukaryota</taxon>
        <taxon>Metazoa</taxon>
        <taxon>Chordata</taxon>
        <taxon>Craniata</taxon>
        <taxon>Vertebrata</taxon>
        <taxon>Cyclostomata</taxon>
        <taxon>Hyperoartia</taxon>
        <taxon>Petromyzontiformes</taxon>
        <taxon>Petromyzontidae</taxon>
        <taxon>Petromyzon</taxon>
    </lineage>
</organism>
<dbReference type="AlphaFoldDB" id="A0AAJ7T3U7"/>
<feature type="transmembrane region" description="Helical" evidence="2">
    <location>
        <begin position="39"/>
        <end position="58"/>
    </location>
</feature>
<evidence type="ECO:0000313" key="3">
    <source>
        <dbReference type="Proteomes" id="UP001318040"/>
    </source>
</evidence>
<feature type="region of interest" description="Disordered" evidence="1">
    <location>
        <begin position="529"/>
        <end position="548"/>
    </location>
</feature>
<dbReference type="Proteomes" id="UP001318040">
    <property type="component" value="Chromosome 14"/>
</dbReference>
<protein>
    <submittedName>
        <fullName evidence="4">Membrane protein MLC1 isoform X2</fullName>
    </submittedName>
</protein>
<proteinExistence type="predicted"/>
<feature type="transmembrane region" description="Helical" evidence="2">
    <location>
        <begin position="155"/>
        <end position="180"/>
    </location>
</feature>
<evidence type="ECO:0000256" key="1">
    <source>
        <dbReference type="SAM" id="MobiDB-lite"/>
    </source>
</evidence>
<keyword evidence="2" id="KW-0472">Membrane</keyword>
<feature type="transmembrane region" description="Helical" evidence="2">
    <location>
        <begin position="222"/>
        <end position="242"/>
    </location>
</feature>
<evidence type="ECO:0000313" key="4">
    <source>
        <dbReference type="RefSeq" id="XP_032810344.1"/>
    </source>
</evidence>
<gene>
    <name evidence="4" type="primary">MLC1</name>
</gene>
<feature type="transmembrane region" description="Helical" evidence="2">
    <location>
        <begin position="12"/>
        <end position="32"/>
    </location>
</feature>
<keyword evidence="2" id="KW-0812">Transmembrane</keyword>
<feature type="region of interest" description="Disordered" evidence="1">
    <location>
        <begin position="312"/>
        <end position="516"/>
    </location>
</feature>